<comment type="caution">
    <text evidence="1">The sequence shown here is derived from an EMBL/GenBank/DDBJ whole genome shotgun (WGS) entry which is preliminary data.</text>
</comment>
<protein>
    <submittedName>
        <fullName evidence="1">Uncharacterized protein</fullName>
    </submittedName>
</protein>
<sequence>MQKELSEKTELPTKEIELFPNHSDSIVYSDIVTAVRLALPAKDKDLSQIGKNLTVSKFSERENKSLKTNRKLSKQIVFASVVGALKGFGERDLKPFHINHRHIFTELGSEVLKTLEVPDSIDFISNEDKIQILKNAFDYGIRKVYHLEWKLYTSRELY</sequence>
<dbReference type="NCBIfam" id="NF047777">
    <property type="entry name" value="LIC_11502_fam"/>
    <property type="match status" value="1"/>
</dbReference>
<evidence type="ECO:0000313" key="1">
    <source>
        <dbReference type="EMBL" id="EMJ93116.1"/>
    </source>
</evidence>
<organism evidence="1 2">
    <name type="scientific">Leptospira alstonii serovar Sichuan str. 79601</name>
    <dbReference type="NCBI Taxonomy" id="1218565"/>
    <lineage>
        <taxon>Bacteria</taxon>
        <taxon>Pseudomonadati</taxon>
        <taxon>Spirochaetota</taxon>
        <taxon>Spirochaetia</taxon>
        <taxon>Leptospirales</taxon>
        <taxon>Leptospiraceae</taxon>
        <taxon>Leptospira</taxon>
    </lineage>
</organism>
<dbReference type="RefSeq" id="WP_017807939.1">
    <property type="nucleotide sequence ID" value="NZ_ANIK01000071.1"/>
</dbReference>
<dbReference type="AlphaFoldDB" id="M6CRG1"/>
<name>M6CRG1_9LEPT</name>
<proteinExistence type="predicted"/>
<accession>M6CRG1</accession>
<dbReference type="EMBL" id="ANIK01000071">
    <property type="protein sequence ID" value="EMJ93116.1"/>
    <property type="molecule type" value="Genomic_DNA"/>
</dbReference>
<reference evidence="1 2" key="1">
    <citation type="submission" date="2013-01" db="EMBL/GenBank/DDBJ databases">
        <authorList>
            <person name="Harkins D.M."/>
            <person name="Durkin A.S."/>
            <person name="Brinkac L.M."/>
            <person name="Haft D.H."/>
            <person name="Selengut J.D."/>
            <person name="Sanka R."/>
            <person name="DePew J."/>
            <person name="Purushe J."/>
            <person name="Galloway R.L."/>
            <person name="Vinetz J.M."/>
            <person name="Sutton G.G."/>
            <person name="Nierman W.C."/>
            <person name="Fouts D.E."/>
        </authorList>
    </citation>
    <scope>NUCLEOTIDE SEQUENCE [LARGE SCALE GENOMIC DNA]</scope>
    <source>
        <strain evidence="1 2">79601</strain>
    </source>
</reference>
<dbReference type="OrthoDB" id="329005at2"/>
<dbReference type="PATRIC" id="fig|1218565.3.peg.3186"/>
<dbReference type="Proteomes" id="UP000011988">
    <property type="component" value="Unassembled WGS sequence"/>
</dbReference>
<gene>
    <name evidence="1" type="ORF">LEP1GSC194_1772</name>
</gene>
<evidence type="ECO:0000313" key="2">
    <source>
        <dbReference type="Proteomes" id="UP000011988"/>
    </source>
</evidence>